<organism evidence="2 3">
    <name type="scientific">Arachidicoccus ginsenosidivorans</name>
    <dbReference type="NCBI Taxonomy" id="496057"/>
    <lineage>
        <taxon>Bacteria</taxon>
        <taxon>Pseudomonadati</taxon>
        <taxon>Bacteroidota</taxon>
        <taxon>Chitinophagia</taxon>
        <taxon>Chitinophagales</taxon>
        <taxon>Chitinophagaceae</taxon>
        <taxon>Arachidicoccus</taxon>
    </lineage>
</organism>
<protein>
    <recommendedName>
        <fullName evidence="4">Cytochrome B</fullName>
    </recommendedName>
</protein>
<feature type="transmembrane region" description="Helical" evidence="1">
    <location>
        <begin position="85"/>
        <end position="110"/>
    </location>
</feature>
<dbReference type="Proteomes" id="UP000321291">
    <property type="component" value="Chromosome"/>
</dbReference>
<evidence type="ECO:0000313" key="3">
    <source>
        <dbReference type="Proteomes" id="UP000321291"/>
    </source>
</evidence>
<gene>
    <name evidence="2" type="ORF">FSB73_21045</name>
</gene>
<evidence type="ECO:0008006" key="4">
    <source>
        <dbReference type="Google" id="ProtNLM"/>
    </source>
</evidence>
<evidence type="ECO:0000256" key="1">
    <source>
        <dbReference type="SAM" id="Phobius"/>
    </source>
</evidence>
<feature type="transmembrane region" description="Helical" evidence="1">
    <location>
        <begin position="12"/>
        <end position="32"/>
    </location>
</feature>
<feature type="transmembrane region" description="Helical" evidence="1">
    <location>
        <begin position="122"/>
        <end position="142"/>
    </location>
</feature>
<keyword evidence="3" id="KW-1185">Reference proteome</keyword>
<keyword evidence="1" id="KW-0812">Transmembrane</keyword>
<dbReference type="KEGG" id="agi:FSB73_21045"/>
<dbReference type="OrthoDB" id="329514at2"/>
<proteinExistence type="predicted"/>
<accession>A0A5B8VR95</accession>
<keyword evidence="1" id="KW-0472">Membrane</keyword>
<dbReference type="EMBL" id="CP042434">
    <property type="protein sequence ID" value="QEC73783.1"/>
    <property type="molecule type" value="Genomic_DNA"/>
</dbReference>
<sequence>MYSILLPLHSLFRWIVLAFLLGGIFRAFIGFIKNRVFSKTDNIFRHWTATVAHIQLLIGMVLYTQSPFVQLFWNTKGSDKSSKDLFFFGVIHIGCMLLAITLITIGSALAKRRDLDTDKFKTMLIWFSIALIVIFMAIPWPFSPLSSRPLL</sequence>
<dbReference type="RefSeq" id="WP_146786847.1">
    <property type="nucleotide sequence ID" value="NZ_CP042434.1"/>
</dbReference>
<feature type="transmembrane region" description="Helical" evidence="1">
    <location>
        <begin position="44"/>
        <end position="65"/>
    </location>
</feature>
<keyword evidence="1" id="KW-1133">Transmembrane helix</keyword>
<reference evidence="2 3" key="1">
    <citation type="journal article" date="2017" name="Int. J. Syst. Evol. Microbiol.">
        <title>Arachidicoccus ginsenosidivorans sp. nov., with ginsenoside-converting activity isolated from ginseng cultivating soil.</title>
        <authorList>
            <person name="Siddiqi M.Z."/>
            <person name="Aslam Z."/>
            <person name="Im W.T."/>
        </authorList>
    </citation>
    <scope>NUCLEOTIDE SEQUENCE [LARGE SCALE GENOMIC DNA]</scope>
    <source>
        <strain evidence="2 3">Gsoil 809</strain>
    </source>
</reference>
<dbReference type="AlphaFoldDB" id="A0A5B8VR95"/>
<evidence type="ECO:0000313" key="2">
    <source>
        <dbReference type="EMBL" id="QEC73783.1"/>
    </source>
</evidence>
<name>A0A5B8VR95_9BACT</name>